<comment type="catalytic activity">
    <reaction evidence="2">
        <text>2 GTP = 3',3'-c-di-GMP + 2 diphosphate</text>
        <dbReference type="Rhea" id="RHEA:24898"/>
        <dbReference type="ChEBI" id="CHEBI:33019"/>
        <dbReference type="ChEBI" id="CHEBI:37565"/>
        <dbReference type="ChEBI" id="CHEBI:58805"/>
        <dbReference type="EC" id="2.7.7.65"/>
    </reaction>
</comment>
<proteinExistence type="predicted"/>
<evidence type="ECO:0000259" key="5">
    <source>
        <dbReference type="PROSITE" id="PS50887"/>
    </source>
</evidence>
<accession>A0ABX7M008</accession>
<dbReference type="InterPro" id="IPR043128">
    <property type="entry name" value="Rev_trsase/Diguanyl_cyclase"/>
</dbReference>
<feature type="coiled-coil region" evidence="4">
    <location>
        <begin position="401"/>
        <end position="435"/>
    </location>
</feature>
<dbReference type="EMBL" id="CP071060">
    <property type="protein sequence ID" value="QSI75099.1"/>
    <property type="molecule type" value="Genomic_DNA"/>
</dbReference>
<keyword evidence="7" id="KW-1185">Reference proteome</keyword>
<dbReference type="SMART" id="SM00267">
    <property type="entry name" value="GGDEF"/>
    <property type="match status" value="1"/>
</dbReference>
<sequence length="609" mass="67785">MTSAASSNSTHRWADLQTQFERVWGLLLREPQEAHDLALGLERASRMAGDSHSLLLAELLLLTIRARMAHDPQAVVVEAQRIRGKLAAQGDLRNALRCVVTEANALADLERRADALALIRESLPGARELLDAADLGRLLNSCGAIEVDEGRHVEAVTAWYEALELLNGVPPTAVLAMVMLNVGVMYVRFGNFAAAEPHLRDALSLVEEQSLLGMTNICAGNLAYNLIQLGRADEASRFMEALAPRVERDYDLREYAFFQIVRAEAKSAIGQLDGARACLTEVAELGASALDLQNVLYLRIADMRLLRREERLDEARNALLQAEADPMHIDDPIYELQLLLEASEIMHCCGDDRSAFRYARQHHMYSIEMDREFQRADFISLHTRYEVRKTIVDRDFEVRRREEAERARLEIEALNAALAARVQEIERLQGELREQAIRDPLTGVYNRRFLQELLPTEIARCVREGRPLSLCLVDADHFKQINDQLGHGHGDMVLCALAAALSTLAVDGLVVARFGGEEFCVVLPDCDALAAARLVDGLRLAFSARSPLPQLGSELRVSFSGGVAALSDWIHQHPRAVERWIAAADEALYSAKQSGRNRIAIAAERLRCD</sequence>
<dbReference type="Gene3D" id="1.25.40.10">
    <property type="entry name" value="Tetratricopeptide repeat domain"/>
    <property type="match status" value="1"/>
</dbReference>
<evidence type="ECO:0000256" key="3">
    <source>
        <dbReference type="PROSITE-ProRule" id="PRU00339"/>
    </source>
</evidence>
<dbReference type="CDD" id="cd01949">
    <property type="entry name" value="GGDEF"/>
    <property type="match status" value="1"/>
</dbReference>
<dbReference type="RefSeq" id="WP_206252368.1">
    <property type="nucleotide sequence ID" value="NZ_CP071060.1"/>
</dbReference>
<dbReference type="NCBIfam" id="TIGR00254">
    <property type="entry name" value="GGDEF"/>
    <property type="match status" value="1"/>
</dbReference>
<dbReference type="SUPFAM" id="SSF48452">
    <property type="entry name" value="TPR-like"/>
    <property type="match status" value="1"/>
</dbReference>
<evidence type="ECO:0000256" key="2">
    <source>
        <dbReference type="ARBA" id="ARBA00034247"/>
    </source>
</evidence>
<dbReference type="PROSITE" id="PS50005">
    <property type="entry name" value="TPR"/>
    <property type="match status" value="1"/>
</dbReference>
<dbReference type="Pfam" id="PF00990">
    <property type="entry name" value="GGDEF"/>
    <property type="match status" value="1"/>
</dbReference>
<keyword evidence="3" id="KW-0802">TPR repeat</keyword>
<evidence type="ECO:0000256" key="4">
    <source>
        <dbReference type="SAM" id="Coils"/>
    </source>
</evidence>
<dbReference type="Gene3D" id="3.30.70.270">
    <property type="match status" value="1"/>
</dbReference>
<name>A0ABX7M008_9RHOO</name>
<dbReference type="InterPro" id="IPR029787">
    <property type="entry name" value="Nucleotide_cyclase"/>
</dbReference>
<protein>
    <recommendedName>
        <fullName evidence="1">diguanylate cyclase</fullName>
        <ecNumber evidence="1">2.7.7.65</ecNumber>
    </recommendedName>
</protein>
<feature type="repeat" description="TPR" evidence="3">
    <location>
        <begin position="176"/>
        <end position="209"/>
    </location>
</feature>
<dbReference type="Pfam" id="PF13424">
    <property type="entry name" value="TPR_12"/>
    <property type="match status" value="1"/>
</dbReference>
<evidence type="ECO:0000313" key="6">
    <source>
        <dbReference type="EMBL" id="QSI75099.1"/>
    </source>
</evidence>
<dbReference type="InterPro" id="IPR000160">
    <property type="entry name" value="GGDEF_dom"/>
</dbReference>
<evidence type="ECO:0000256" key="1">
    <source>
        <dbReference type="ARBA" id="ARBA00012528"/>
    </source>
</evidence>
<dbReference type="PANTHER" id="PTHR45138">
    <property type="entry name" value="REGULATORY COMPONENTS OF SENSORY TRANSDUCTION SYSTEM"/>
    <property type="match status" value="1"/>
</dbReference>
<dbReference type="SUPFAM" id="SSF55073">
    <property type="entry name" value="Nucleotide cyclase"/>
    <property type="match status" value="1"/>
</dbReference>
<dbReference type="InterPro" id="IPR019734">
    <property type="entry name" value="TPR_rpt"/>
</dbReference>
<dbReference type="Proteomes" id="UP000663570">
    <property type="component" value="Chromosome"/>
</dbReference>
<dbReference type="EC" id="2.7.7.65" evidence="1"/>
<gene>
    <name evidence="6" type="ORF">JY500_11205</name>
</gene>
<reference evidence="6 7" key="1">
    <citation type="submission" date="2021-02" db="EMBL/GenBank/DDBJ databases">
        <title>Niveibacterium changnyeongensis HC41.</title>
        <authorList>
            <person name="Kang M."/>
        </authorList>
    </citation>
    <scope>NUCLEOTIDE SEQUENCE [LARGE SCALE GENOMIC DNA]</scope>
    <source>
        <strain evidence="6 7">HC41</strain>
    </source>
</reference>
<organism evidence="6 7">
    <name type="scientific">Niveibacterium microcysteis</name>
    <dbReference type="NCBI Taxonomy" id="2811415"/>
    <lineage>
        <taxon>Bacteria</taxon>
        <taxon>Pseudomonadati</taxon>
        <taxon>Pseudomonadota</taxon>
        <taxon>Betaproteobacteria</taxon>
        <taxon>Rhodocyclales</taxon>
        <taxon>Rhodocyclaceae</taxon>
        <taxon>Niveibacterium</taxon>
    </lineage>
</organism>
<keyword evidence="4" id="KW-0175">Coiled coil</keyword>
<dbReference type="PROSITE" id="PS50887">
    <property type="entry name" value="GGDEF"/>
    <property type="match status" value="1"/>
</dbReference>
<dbReference type="PANTHER" id="PTHR45138:SF9">
    <property type="entry name" value="DIGUANYLATE CYCLASE DGCM-RELATED"/>
    <property type="match status" value="1"/>
</dbReference>
<evidence type="ECO:0000313" key="7">
    <source>
        <dbReference type="Proteomes" id="UP000663570"/>
    </source>
</evidence>
<dbReference type="InterPro" id="IPR050469">
    <property type="entry name" value="Diguanylate_Cyclase"/>
</dbReference>
<feature type="domain" description="GGDEF" evidence="5">
    <location>
        <begin position="466"/>
        <end position="604"/>
    </location>
</feature>
<dbReference type="InterPro" id="IPR011990">
    <property type="entry name" value="TPR-like_helical_dom_sf"/>
</dbReference>